<dbReference type="InterPro" id="IPR036812">
    <property type="entry name" value="NAD(P)_OxRdtase_dom_sf"/>
</dbReference>
<dbReference type="AlphaFoldDB" id="L8TLE5"/>
<dbReference type="InterPro" id="IPR037171">
    <property type="entry name" value="NagB/RpiA_transferase-like"/>
</dbReference>
<keyword evidence="3" id="KW-0238">DNA-binding</keyword>
<dbReference type="GO" id="GO:0030246">
    <property type="term" value="F:carbohydrate binding"/>
    <property type="evidence" value="ECO:0007669"/>
    <property type="project" value="InterPro"/>
</dbReference>
<dbReference type="InterPro" id="IPR051054">
    <property type="entry name" value="SorC_transcr_regulators"/>
</dbReference>
<dbReference type="Proteomes" id="UP000011189">
    <property type="component" value="Unassembled WGS sequence"/>
</dbReference>
<evidence type="ECO:0000256" key="2">
    <source>
        <dbReference type="ARBA" id="ARBA00023015"/>
    </source>
</evidence>
<name>L8TLE5_9MICC</name>
<evidence type="ECO:0000256" key="4">
    <source>
        <dbReference type="ARBA" id="ARBA00023163"/>
    </source>
</evidence>
<feature type="region of interest" description="Disordered" evidence="5">
    <location>
        <begin position="454"/>
        <end position="490"/>
    </location>
</feature>
<sequence>MNPSRHADALRAAQMYYLQDLTMDAIARELRTSRSTVSRLLSAARESGLVQVQIRNPLDTGPELEGMIRQRYSVDVHVVPVLETLNEAETLDRVAIQAARTIGPLVDSNTIIGVAWGSTISAVSRHLTRKITHDSVIVQLNGAGNMHTTGITYASDIMRRFGSAYGARVEQFPVPAFFDHAATKTAMWNERSVQRILALQAKMSIAIFGVGSVDADYPSHVYSGGYLDEDDLHALATSDVVGDVATVFFRGDGSSDGIVLNERSTGPALSQLRQVRRRICVVSGASKIDSLRGALAANLATDLILDEATARRLVDFEGLATASGRVDAMRTSPRLSLNNGVLINQLGFGLYKVPAAEAEGLVAMALAAGYRHFDTAAMYGNELGVARGISPQLSAQAGSGGSGELFPALSREDIFITTKVWNDHHATTPRSGLSMTRWSTWGWTTWTCTSSTGPARGRGCTRRPTGHWKRCTGKAGSAPSASATSSPHTLTGCCRRPRWFPPSTRLSSIPGCSRRNCAASTRSWAS</sequence>
<dbReference type="GO" id="GO:0003677">
    <property type="term" value="F:DNA binding"/>
    <property type="evidence" value="ECO:0007669"/>
    <property type="project" value="UniProtKB-KW"/>
</dbReference>
<comment type="caution">
    <text evidence="8">The sequence shown here is derived from an EMBL/GenBank/DDBJ whole genome shotgun (WGS) entry which is preliminary data.</text>
</comment>
<dbReference type="InterPro" id="IPR023210">
    <property type="entry name" value="NADP_OxRdtase_dom"/>
</dbReference>
<feature type="domain" description="Sugar-binding" evidence="7">
    <location>
        <begin position="63"/>
        <end position="314"/>
    </location>
</feature>
<dbReference type="Gene3D" id="3.40.50.1360">
    <property type="match status" value="1"/>
</dbReference>
<organism evidence="8 9">
    <name type="scientific">Arthrobacter nitrophenolicus</name>
    <dbReference type="NCBI Taxonomy" id="683150"/>
    <lineage>
        <taxon>Bacteria</taxon>
        <taxon>Bacillati</taxon>
        <taxon>Actinomycetota</taxon>
        <taxon>Actinomycetes</taxon>
        <taxon>Micrococcales</taxon>
        <taxon>Micrococcaceae</taxon>
        <taxon>Arthrobacter</taxon>
    </lineage>
</organism>
<feature type="compositionally biased region" description="Basic residues" evidence="5">
    <location>
        <begin position="459"/>
        <end position="472"/>
    </location>
</feature>
<feature type="compositionally biased region" description="Low complexity" evidence="5">
    <location>
        <begin position="473"/>
        <end position="487"/>
    </location>
</feature>
<protein>
    <submittedName>
        <fullName evidence="8">Transcriptional regulator</fullName>
    </submittedName>
</protein>
<evidence type="ECO:0000313" key="9">
    <source>
        <dbReference type="Proteomes" id="UP000011189"/>
    </source>
</evidence>
<dbReference type="SUPFAM" id="SSF100950">
    <property type="entry name" value="NagB/RpiA/CoA transferase-like"/>
    <property type="match status" value="1"/>
</dbReference>
<dbReference type="PATRIC" id="fig|683150.5.peg.3529"/>
<proteinExistence type="inferred from homology"/>
<gene>
    <name evidence="8" type="ORF">G205_17984</name>
</gene>
<evidence type="ECO:0000256" key="3">
    <source>
        <dbReference type="ARBA" id="ARBA00023125"/>
    </source>
</evidence>
<dbReference type="PANTHER" id="PTHR34294">
    <property type="entry name" value="TRANSCRIPTIONAL REGULATOR-RELATED"/>
    <property type="match status" value="1"/>
</dbReference>
<accession>L8TLE5</accession>
<dbReference type="InterPro" id="IPR007324">
    <property type="entry name" value="Sugar-bd_dom_put"/>
</dbReference>
<evidence type="ECO:0000259" key="7">
    <source>
        <dbReference type="Pfam" id="PF04198"/>
    </source>
</evidence>
<dbReference type="EMBL" id="AOFD01000047">
    <property type="protein sequence ID" value="ELT43512.1"/>
    <property type="molecule type" value="Genomic_DNA"/>
</dbReference>
<dbReference type="InterPro" id="IPR036388">
    <property type="entry name" value="WH-like_DNA-bd_sf"/>
</dbReference>
<dbReference type="SUPFAM" id="SSF51430">
    <property type="entry name" value="NAD(P)-linked oxidoreductase"/>
    <property type="match status" value="1"/>
</dbReference>
<dbReference type="Pfam" id="PF04198">
    <property type="entry name" value="Sugar-bind"/>
    <property type="match status" value="1"/>
</dbReference>
<keyword evidence="2" id="KW-0805">Transcription regulation</keyword>
<dbReference type="Gene3D" id="1.10.10.10">
    <property type="entry name" value="Winged helix-like DNA-binding domain superfamily/Winged helix DNA-binding domain"/>
    <property type="match status" value="1"/>
</dbReference>
<reference evidence="9" key="1">
    <citation type="journal article" date="2013" name="Genome Announc.">
        <title>Draft Genome Sequence of the 2-Chloro-4-Nitrophenol-Degrading Bacterium Arthrobacter sp. Strain SJCon.</title>
        <authorList>
            <person name="Vikram S."/>
            <person name="Kumar S."/>
            <person name="Vaidya B."/>
            <person name="Pinnaka A.K."/>
            <person name="Raghava G.P."/>
        </authorList>
    </citation>
    <scope>NUCLEOTIDE SEQUENCE [LARGE SCALE GENOMIC DNA]</scope>
    <source>
        <strain evidence="9">SJCon</strain>
    </source>
</reference>
<comment type="similarity">
    <text evidence="1">Belongs to the SorC transcriptional regulatory family.</text>
</comment>
<dbReference type="PANTHER" id="PTHR34294:SF1">
    <property type="entry name" value="TRANSCRIPTIONAL REGULATOR LSRR"/>
    <property type="match status" value="1"/>
</dbReference>
<evidence type="ECO:0000313" key="8">
    <source>
        <dbReference type="EMBL" id="ELT43512.1"/>
    </source>
</evidence>
<keyword evidence="4" id="KW-0804">Transcription</keyword>
<feature type="domain" description="NADP-dependent oxidoreductase" evidence="6">
    <location>
        <begin position="352"/>
        <end position="424"/>
    </location>
</feature>
<dbReference type="Gene3D" id="3.20.20.100">
    <property type="entry name" value="NADP-dependent oxidoreductase domain"/>
    <property type="match status" value="1"/>
</dbReference>
<evidence type="ECO:0000256" key="5">
    <source>
        <dbReference type="SAM" id="MobiDB-lite"/>
    </source>
</evidence>
<keyword evidence="9" id="KW-1185">Reference proteome</keyword>
<evidence type="ECO:0000256" key="1">
    <source>
        <dbReference type="ARBA" id="ARBA00010466"/>
    </source>
</evidence>
<evidence type="ECO:0000259" key="6">
    <source>
        <dbReference type="Pfam" id="PF00248"/>
    </source>
</evidence>
<dbReference type="Pfam" id="PF00248">
    <property type="entry name" value="Aldo_ket_red"/>
    <property type="match status" value="1"/>
</dbReference>